<comment type="caution">
    <text evidence="17">The sequence shown here is derived from an EMBL/GenBank/DDBJ whole genome shotgun (WGS) entry which is preliminary data.</text>
</comment>
<dbReference type="EC" id="2.5.1.17" evidence="4 15"/>
<keyword evidence="9 15" id="KW-0067">ATP-binding</keyword>
<protein>
    <recommendedName>
        <fullName evidence="5 15">Corrinoid adenosyltransferase</fullName>
        <ecNumber evidence="4 15">2.5.1.17</ecNumber>
    </recommendedName>
    <alternativeName>
        <fullName evidence="10 15">Cob(II)alamin adenosyltransferase</fullName>
    </alternativeName>
    <alternativeName>
        <fullName evidence="12 15">Cob(II)yrinic acid a,c-diamide adenosyltransferase</fullName>
    </alternativeName>
    <alternativeName>
        <fullName evidence="11 15">Cobinamide/cobalamin adenosyltransferase</fullName>
    </alternativeName>
</protein>
<evidence type="ECO:0000313" key="18">
    <source>
        <dbReference type="Proteomes" id="UP000231019"/>
    </source>
</evidence>
<keyword evidence="6" id="KW-0963">Cytoplasm</keyword>
<comment type="similarity">
    <text evidence="3 15">Belongs to the Cob(I)alamin adenosyltransferase family.</text>
</comment>
<evidence type="ECO:0000256" key="8">
    <source>
        <dbReference type="ARBA" id="ARBA00022741"/>
    </source>
</evidence>
<proteinExistence type="inferred from homology"/>
<dbReference type="AlphaFoldDB" id="A0A2M7FZQ9"/>
<keyword evidence="7 15" id="KW-0808">Transferase</keyword>
<evidence type="ECO:0000256" key="4">
    <source>
        <dbReference type="ARBA" id="ARBA00012454"/>
    </source>
</evidence>
<dbReference type="PANTHER" id="PTHR12213:SF0">
    <property type="entry name" value="CORRINOID ADENOSYLTRANSFERASE MMAB"/>
    <property type="match status" value="1"/>
</dbReference>
<dbReference type="GO" id="GO:0008817">
    <property type="term" value="F:corrinoid adenosyltransferase activity"/>
    <property type="evidence" value="ECO:0007669"/>
    <property type="project" value="UniProtKB-UniRule"/>
</dbReference>
<evidence type="ECO:0000256" key="14">
    <source>
        <dbReference type="ARBA" id="ARBA00048692"/>
    </source>
</evidence>
<evidence type="ECO:0000256" key="12">
    <source>
        <dbReference type="ARBA" id="ARBA00033354"/>
    </source>
</evidence>
<dbReference type="Pfam" id="PF01923">
    <property type="entry name" value="Cob_adeno_trans"/>
    <property type="match status" value="1"/>
</dbReference>
<evidence type="ECO:0000313" key="17">
    <source>
        <dbReference type="EMBL" id="PIW14894.1"/>
    </source>
</evidence>
<dbReference type="InterPro" id="IPR036451">
    <property type="entry name" value="CblAdoTrfase-like_sf"/>
</dbReference>
<comment type="subcellular location">
    <subcellularLocation>
        <location evidence="1">Cytoplasm</location>
    </subcellularLocation>
</comment>
<evidence type="ECO:0000256" key="10">
    <source>
        <dbReference type="ARBA" id="ARBA00031529"/>
    </source>
</evidence>
<dbReference type="NCBIfam" id="TIGR00636">
    <property type="entry name" value="PduO_Nterm"/>
    <property type="match status" value="1"/>
</dbReference>
<dbReference type="GO" id="GO:0009236">
    <property type="term" value="P:cobalamin biosynthetic process"/>
    <property type="evidence" value="ECO:0007669"/>
    <property type="project" value="UniProtKB-UniRule"/>
</dbReference>
<comment type="pathway">
    <text evidence="2 15">Cofactor biosynthesis; adenosylcobalamin biosynthesis; adenosylcobalamin from cob(II)yrinate a,c-diamide: step 2/7.</text>
</comment>
<dbReference type="FunFam" id="1.20.1200.10:FF:000003">
    <property type="entry name" value="ATP:cob(I)alamin adenosyltransferase"/>
    <property type="match status" value="1"/>
</dbReference>
<evidence type="ECO:0000256" key="2">
    <source>
        <dbReference type="ARBA" id="ARBA00005121"/>
    </source>
</evidence>
<evidence type="ECO:0000256" key="6">
    <source>
        <dbReference type="ARBA" id="ARBA00022490"/>
    </source>
</evidence>
<evidence type="ECO:0000256" key="13">
    <source>
        <dbReference type="ARBA" id="ARBA00048555"/>
    </source>
</evidence>
<gene>
    <name evidence="17" type="ORF">COW36_19795</name>
</gene>
<keyword evidence="15" id="KW-0169">Cobalamin biosynthesis</keyword>
<keyword evidence="8 15" id="KW-0547">Nucleotide-binding</keyword>
<dbReference type="SUPFAM" id="SSF89028">
    <property type="entry name" value="Cobalamin adenosyltransferase-like"/>
    <property type="match status" value="1"/>
</dbReference>
<organism evidence="17 18">
    <name type="scientific">bacterium (Candidatus Blackallbacteria) CG17_big_fil_post_rev_8_21_14_2_50_48_46</name>
    <dbReference type="NCBI Taxonomy" id="2014261"/>
    <lineage>
        <taxon>Bacteria</taxon>
        <taxon>Candidatus Blackallbacteria</taxon>
    </lineage>
</organism>
<comment type="catalytic activity">
    <reaction evidence="13 15">
        <text>2 cob(II)yrinate a,c diamide + reduced [electron-transfer flavoprotein] + 2 ATP = 2 adenosylcob(III)yrinate a,c-diamide + 2 triphosphate + oxidized [electron-transfer flavoprotein] + 3 H(+)</text>
        <dbReference type="Rhea" id="RHEA:11528"/>
        <dbReference type="Rhea" id="RHEA-COMP:10685"/>
        <dbReference type="Rhea" id="RHEA-COMP:10686"/>
        <dbReference type="ChEBI" id="CHEBI:15378"/>
        <dbReference type="ChEBI" id="CHEBI:18036"/>
        <dbReference type="ChEBI" id="CHEBI:30616"/>
        <dbReference type="ChEBI" id="CHEBI:57692"/>
        <dbReference type="ChEBI" id="CHEBI:58307"/>
        <dbReference type="ChEBI" id="CHEBI:58503"/>
        <dbReference type="ChEBI" id="CHEBI:58537"/>
        <dbReference type="EC" id="2.5.1.17"/>
    </reaction>
</comment>
<evidence type="ECO:0000259" key="16">
    <source>
        <dbReference type="Pfam" id="PF01923"/>
    </source>
</evidence>
<dbReference type="EMBL" id="PFFQ01000055">
    <property type="protein sequence ID" value="PIW14894.1"/>
    <property type="molecule type" value="Genomic_DNA"/>
</dbReference>
<evidence type="ECO:0000256" key="15">
    <source>
        <dbReference type="RuleBase" id="RU366026"/>
    </source>
</evidence>
<dbReference type="Proteomes" id="UP000231019">
    <property type="component" value="Unassembled WGS sequence"/>
</dbReference>
<dbReference type="GO" id="GO:0005524">
    <property type="term" value="F:ATP binding"/>
    <property type="evidence" value="ECO:0007669"/>
    <property type="project" value="UniProtKB-UniRule"/>
</dbReference>
<accession>A0A2M7FZQ9</accession>
<dbReference type="InterPro" id="IPR016030">
    <property type="entry name" value="CblAdoTrfase-like"/>
</dbReference>
<dbReference type="GO" id="GO:0005737">
    <property type="term" value="C:cytoplasm"/>
    <property type="evidence" value="ECO:0007669"/>
    <property type="project" value="UniProtKB-SubCell"/>
</dbReference>
<evidence type="ECO:0000256" key="9">
    <source>
        <dbReference type="ARBA" id="ARBA00022840"/>
    </source>
</evidence>
<evidence type="ECO:0000256" key="3">
    <source>
        <dbReference type="ARBA" id="ARBA00007487"/>
    </source>
</evidence>
<dbReference type="PANTHER" id="PTHR12213">
    <property type="entry name" value="CORRINOID ADENOSYLTRANSFERASE"/>
    <property type="match status" value="1"/>
</dbReference>
<name>A0A2M7FZQ9_9BACT</name>
<evidence type="ECO:0000256" key="7">
    <source>
        <dbReference type="ARBA" id="ARBA00022679"/>
    </source>
</evidence>
<evidence type="ECO:0000256" key="11">
    <source>
        <dbReference type="ARBA" id="ARBA00033334"/>
    </source>
</evidence>
<evidence type="ECO:0000256" key="1">
    <source>
        <dbReference type="ARBA" id="ARBA00004496"/>
    </source>
</evidence>
<dbReference type="InterPro" id="IPR029499">
    <property type="entry name" value="PduO-typ"/>
</dbReference>
<comment type="catalytic activity">
    <reaction evidence="14 15">
        <text>2 cob(II)alamin + reduced [electron-transfer flavoprotein] + 2 ATP = 2 adenosylcob(III)alamin + 2 triphosphate + oxidized [electron-transfer flavoprotein] + 3 H(+)</text>
        <dbReference type="Rhea" id="RHEA:28671"/>
        <dbReference type="Rhea" id="RHEA-COMP:10685"/>
        <dbReference type="Rhea" id="RHEA-COMP:10686"/>
        <dbReference type="ChEBI" id="CHEBI:15378"/>
        <dbReference type="ChEBI" id="CHEBI:16304"/>
        <dbReference type="ChEBI" id="CHEBI:18036"/>
        <dbReference type="ChEBI" id="CHEBI:18408"/>
        <dbReference type="ChEBI" id="CHEBI:30616"/>
        <dbReference type="ChEBI" id="CHEBI:57692"/>
        <dbReference type="ChEBI" id="CHEBI:58307"/>
        <dbReference type="EC" id="2.5.1.17"/>
    </reaction>
</comment>
<evidence type="ECO:0000256" key="5">
    <source>
        <dbReference type="ARBA" id="ARBA00020963"/>
    </source>
</evidence>
<feature type="domain" description="Cobalamin adenosyltransferase-like" evidence="16">
    <location>
        <begin position="3"/>
        <end position="163"/>
    </location>
</feature>
<reference evidence="17 18" key="1">
    <citation type="submission" date="2017-09" db="EMBL/GenBank/DDBJ databases">
        <title>Depth-based differentiation of microbial function through sediment-hosted aquifers and enrichment of novel symbionts in the deep terrestrial subsurface.</title>
        <authorList>
            <person name="Probst A.J."/>
            <person name="Ladd B."/>
            <person name="Jarett J.K."/>
            <person name="Geller-Mcgrath D.E."/>
            <person name="Sieber C.M."/>
            <person name="Emerson J.B."/>
            <person name="Anantharaman K."/>
            <person name="Thomas B.C."/>
            <person name="Malmstrom R."/>
            <person name="Stieglmeier M."/>
            <person name="Klingl A."/>
            <person name="Woyke T."/>
            <person name="Ryan C.M."/>
            <person name="Banfield J.F."/>
        </authorList>
    </citation>
    <scope>NUCLEOTIDE SEQUENCE [LARGE SCALE GENOMIC DNA]</scope>
    <source>
        <strain evidence="17">CG17_big_fil_post_rev_8_21_14_2_50_48_46</strain>
    </source>
</reference>
<dbReference type="UniPathway" id="UPA00148">
    <property type="reaction ID" value="UER00233"/>
</dbReference>
<dbReference type="Gene3D" id="1.20.1200.10">
    <property type="entry name" value="Cobalamin adenosyltransferase-like"/>
    <property type="match status" value="1"/>
</dbReference>
<sequence>MKIYTRTGDTGETGLWGGRRVSKHDLRIQAYGSVDECNALLGLAICEAPESLKPLLIDLQNQLFVLGADLASPEASEHIPRIQAEQVSALEKAIDAAEADLPPLTQFILPGGSKAAAGLHLARTVARRAEREVVALMQAEAINPHALTWLNRLSDLLFVMARSANHLAQISDIPWQKP</sequence>